<evidence type="ECO:0000256" key="4">
    <source>
        <dbReference type="ARBA" id="ARBA00022771"/>
    </source>
</evidence>
<keyword evidence="2" id="KW-0479">Metal-binding</keyword>
<evidence type="ECO:0000256" key="6">
    <source>
        <dbReference type="ARBA" id="ARBA00023015"/>
    </source>
</evidence>
<dbReference type="GO" id="GO:0005634">
    <property type="term" value="C:nucleus"/>
    <property type="evidence" value="ECO:0007669"/>
    <property type="project" value="UniProtKB-SubCell"/>
</dbReference>
<keyword evidence="3" id="KW-0677">Repeat</keyword>
<dbReference type="Gene3D" id="3.30.40.10">
    <property type="entry name" value="Zinc/RING finger domain, C3HC4 (zinc finger)"/>
    <property type="match status" value="1"/>
</dbReference>
<keyword evidence="5" id="KW-0862">Zinc</keyword>
<dbReference type="InterPro" id="IPR019787">
    <property type="entry name" value="Znf_PHD-finger"/>
</dbReference>
<feature type="compositionally biased region" description="Low complexity" evidence="10">
    <location>
        <begin position="597"/>
        <end position="637"/>
    </location>
</feature>
<dbReference type="CDD" id="cd15529">
    <property type="entry name" value="PHD2_PHF10"/>
    <property type="match status" value="1"/>
</dbReference>
<dbReference type="Proteomes" id="UP000663829">
    <property type="component" value="Unassembled WGS sequence"/>
</dbReference>
<dbReference type="CDD" id="cd21085">
    <property type="entry name" value="WH_NTD_PHF10"/>
    <property type="match status" value="1"/>
</dbReference>
<evidence type="ECO:0000259" key="11">
    <source>
        <dbReference type="PROSITE" id="PS50016"/>
    </source>
</evidence>
<evidence type="ECO:0000256" key="10">
    <source>
        <dbReference type="SAM" id="MobiDB-lite"/>
    </source>
</evidence>
<evidence type="ECO:0000256" key="2">
    <source>
        <dbReference type="ARBA" id="ARBA00022723"/>
    </source>
</evidence>
<feature type="region of interest" description="Disordered" evidence="10">
    <location>
        <begin position="579"/>
        <end position="690"/>
    </location>
</feature>
<comment type="caution">
    <text evidence="12">The sequence shown here is derived from an EMBL/GenBank/DDBJ whole genome shotgun (WGS) entry which is preliminary data.</text>
</comment>
<feature type="region of interest" description="Disordered" evidence="10">
    <location>
        <begin position="49"/>
        <end position="85"/>
    </location>
</feature>
<dbReference type="Pfam" id="PF00628">
    <property type="entry name" value="PHD"/>
    <property type="match status" value="1"/>
</dbReference>
<feature type="region of interest" description="Disordered" evidence="10">
    <location>
        <begin position="713"/>
        <end position="736"/>
    </location>
</feature>
<keyword evidence="7" id="KW-0804">Transcription</keyword>
<evidence type="ECO:0000313" key="15">
    <source>
        <dbReference type="EMBL" id="CAF3621677.1"/>
    </source>
</evidence>
<reference evidence="12" key="1">
    <citation type="submission" date="2021-02" db="EMBL/GenBank/DDBJ databases">
        <authorList>
            <person name="Nowell W R."/>
        </authorList>
    </citation>
    <scope>NUCLEOTIDE SEQUENCE</scope>
</reference>
<evidence type="ECO:0000313" key="12">
    <source>
        <dbReference type="EMBL" id="CAF0775298.1"/>
    </source>
</evidence>
<evidence type="ECO:0000313" key="16">
    <source>
        <dbReference type="Proteomes" id="UP000663829"/>
    </source>
</evidence>
<dbReference type="PANTHER" id="PTHR45888">
    <property type="entry name" value="HL01030P-RELATED"/>
    <property type="match status" value="1"/>
</dbReference>
<dbReference type="InterPro" id="IPR011011">
    <property type="entry name" value="Znf_FYVE_PHD"/>
</dbReference>
<evidence type="ECO:0000256" key="9">
    <source>
        <dbReference type="PROSITE-ProRule" id="PRU00146"/>
    </source>
</evidence>
<evidence type="ECO:0000256" key="8">
    <source>
        <dbReference type="ARBA" id="ARBA00023242"/>
    </source>
</evidence>
<dbReference type="AlphaFoldDB" id="A0A813R1T9"/>
<keyword evidence="6" id="KW-0805">Transcription regulation</keyword>
<evidence type="ECO:0000256" key="1">
    <source>
        <dbReference type="ARBA" id="ARBA00004123"/>
    </source>
</evidence>
<organism evidence="12 16">
    <name type="scientific">Didymodactylos carnosus</name>
    <dbReference type="NCBI Taxonomy" id="1234261"/>
    <lineage>
        <taxon>Eukaryota</taxon>
        <taxon>Metazoa</taxon>
        <taxon>Spiralia</taxon>
        <taxon>Gnathifera</taxon>
        <taxon>Rotifera</taxon>
        <taxon>Eurotatoria</taxon>
        <taxon>Bdelloidea</taxon>
        <taxon>Philodinida</taxon>
        <taxon>Philodinidae</taxon>
        <taxon>Didymodactylos</taxon>
    </lineage>
</organism>
<evidence type="ECO:0000313" key="13">
    <source>
        <dbReference type="EMBL" id="CAF0836851.1"/>
    </source>
</evidence>
<dbReference type="GO" id="GO:0008270">
    <property type="term" value="F:zinc ion binding"/>
    <property type="evidence" value="ECO:0007669"/>
    <property type="project" value="UniProtKB-KW"/>
</dbReference>
<feature type="compositionally biased region" description="Basic and acidic residues" evidence="10">
    <location>
        <begin position="106"/>
        <end position="115"/>
    </location>
</feature>
<dbReference type="EMBL" id="CAJNOK010001937">
    <property type="protein sequence ID" value="CAF0836851.1"/>
    <property type="molecule type" value="Genomic_DNA"/>
</dbReference>
<dbReference type="OrthoDB" id="1903104at2759"/>
<keyword evidence="8" id="KW-0539">Nucleus</keyword>
<evidence type="ECO:0000313" key="14">
    <source>
        <dbReference type="EMBL" id="CAF3557835.1"/>
    </source>
</evidence>
<feature type="compositionally biased region" description="Basic residues" evidence="10">
    <location>
        <begin position="49"/>
        <end position="59"/>
    </location>
</feature>
<keyword evidence="16" id="KW-1185">Reference proteome</keyword>
<dbReference type="PANTHER" id="PTHR45888:SF4">
    <property type="entry name" value="PHD FINGER PROTEIN 10"/>
    <property type="match status" value="1"/>
</dbReference>
<comment type="subcellular location">
    <subcellularLocation>
        <location evidence="1">Nucleus</location>
    </subcellularLocation>
</comment>
<dbReference type="SUPFAM" id="SSF57903">
    <property type="entry name" value="FYVE/PHD zinc finger"/>
    <property type="match status" value="2"/>
</dbReference>
<protein>
    <recommendedName>
        <fullName evidence="11">PHD-type domain-containing protein</fullName>
    </recommendedName>
</protein>
<accession>A0A813R1T9</accession>
<dbReference type="Proteomes" id="UP000681722">
    <property type="component" value="Unassembled WGS sequence"/>
</dbReference>
<dbReference type="Proteomes" id="UP000682733">
    <property type="component" value="Unassembled WGS sequence"/>
</dbReference>
<feature type="domain" description="PHD-type" evidence="11">
    <location>
        <begin position="523"/>
        <end position="571"/>
    </location>
</feature>
<dbReference type="InterPro" id="IPR013083">
    <property type="entry name" value="Znf_RING/FYVE/PHD"/>
</dbReference>
<dbReference type="EMBL" id="CAJOBC010000230">
    <property type="protein sequence ID" value="CAF3557835.1"/>
    <property type="molecule type" value="Genomic_DNA"/>
</dbReference>
<dbReference type="Proteomes" id="UP000677228">
    <property type="component" value="Unassembled WGS sequence"/>
</dbReference>
<feature type="domain" description="PHD-type" evidence="11">
    <location>
        <begin position="465"/>
        <end position="526"/>
    </location>
</feature>
<proteinExistence type="predicted"/>
<name>A0A813R1T9_9BILA</name>
<dbReference type="EMBL" id="CAJNOQ010000230">
    <property type="protein sequence ID" value="CAF0775298.1"/>
    <property type="molecule type" value="Genomic_DNA"/>
</dbReference>
<dbReference type="PROSITE" id="PS50016">
    <property type="entry name" value="ZF_PHD_2"/>
    <property type="match status" value="2"/>
</dbReference>
<evidence type="ECO:0000256" key="3">
    <source>
        <dbReference type="ARBA" id="ARBA00022737"/>
    </source>
</evidence>
<evidence type="ECO:0000256" key="5">
    <source>
        <dbReference type="ARBA" id="ARBA00022833"/>
    </source>
</evidence>
<sequence>MSTIHSPNVVIPAGGGSSELVTNSYPSPVKSNHESQIPTTNVFVQQTLNHHHHHNHHSNNNRTLNTCNVTSSKSSSRVRKPSDEEDNFALLTIKTSLKRNRSPSLTDERTNHETTENENIAKTQQISPHISTISDEKTIANGPTTLTPVKAVRQSRKKRQTRDIDHNLGRHLSADKLHVYRWPPSDTLADLHVLQEQICDYLSLKSFKRKYPDISRRVVDLNEREYLKSQNVVTETQCDLGLTALKLDEILNITNDRPSKQLLSNVRQDTIRSAVEYNQQIQRERRKDRQACFDLQTMQIHFPANKQFRLPQNLTHVGSYPLPLVPGQYHDAFIKYTSDELKYMPINTALYYYPKPLSLVQSERFDQATSDEENEDEMEIGSSMQIQQQSVPTSFAPIQSHLPPIVLQPQQLQSSLDSNGVFIETQSSCTNGPLSRTLINKQNSLNSHNSQSTQNFSSSTNSTTTNICYICKQQRSPNQQQQQQDDQFITCSTCLHRSHPQCLDINLEMLQIIQTYQWQCMDCKNCSTCNKPHDEAQMMFCDRCDRGYHTYCVGLQAIPDGSWQCSACVIYKREVITPPPLSTTSPITKNRRGRIANNSRLSSSSTRLSHNFSSSSPIPITTATSSPTTTTTTSRGRGSSRRGRVKLGVNSSTNHSFPLSPLNTSSNSSTTNDAPTPPPHAFVQPSIPFQDTSSNTFNPILNCSSTIVSSSLTLNNDSSNGSHTDSKHSWTTNNQR</sequence>
<feature type="compositionally biased region" description="Low complexity" evidence="10">
    <location>
        <begin position="713"/>
        <end position="722"/>
    </location>
</feature>
<feature type="compositionally biased region" description="Low complexity" evidence="10">
    <location>
        <begin position="656"/>
        <end position="674"/>
    </location>
</feature>
<dbReference type="EMBL" id="CAJOBA010001937">
    <property type="protein sequence ID" value="CAF3621677.1"/>
    <property type="molecule type" value="Genomic_DNA"/>
</dbReference>
<keyword evidence="4 9" id="KW-0863">Zinc-finger</keyword>
<dbReference type="SMART" id="SM00249">
    <property type="entry name" value="PHD"/>
    <property type="match status" value="2"/>
</dbReference>
<dbReference type="InterPro" id="IPR001965">
    <property type="entry name" value="Znf_PHD"/>
</dbReference>
<evidence type="ECO:0000256" key="7">
    <source>
        <dbReference type="ARBA" id="ARBA00023163"/>
    </source>
</evidence>
<feature type="region of interest" description="Disordered" evidence="10">
    <location>
        <begin position="99"/>
        <end position="122"/>
    </location>
</feature>
<gene>
    <name evidence="12" type="ORF">GPM918_LOCUS2158</name>
    <name evidence="13" type="ORF">OVA965_LOCUS6437</name>
    <name evidence="14" type="ORF">SRO942_LOCUS2158</name>
    <name evidence="15" type="ORF">TMI583_LOCUS6433</name>
</gene>